<keyword evidence="1" id="KW-1133">Transmembrane helix</keyword>
<evidence type="ECO:0000313" key="2">
    <source>
        <dbReference type="EMBL" id="CAF1516482.1"/>
    </source>
</evidence>
<name>A0A815UI48_9BILA</name>
<protein>
    <submittedName>
        <fullName evidence="2">Uncharacterized protein</fullName>
    </submittedName>
</protein>
<feature type="transmembrane region" description="Helical" evidence="1">
    <location>
        <begin position="20"/>
        <end position="40"/>
    </location>
</feature>
<keyword evidence="1" id="KW-0472">Membrane</keyword>
<gene>
    <name evidence="2" type="ORF">ZHD862_LOCUS38173</name>
</gene>
<proteinExistence type="predicted"/>
<feature type="non-terminal residue" evidence="2">
    <location>
        <position position="70"/>
    </location>
</feature>
<feature type="transmembrane region" description="Helical" evidence="1">
    <location>
        <begin position="47"/>
        <end position="65"/>
    </location>
</feature>
<dbReference type="EMBL" id="CAJNOT010008254">
    <property type="protein sequence ID" value="CAF1516482.1"/>
    <property type="molecule type" value="Genomic_DNA"/>
</dbReference>
<dbReference type="AlphaFoldDB" id="A0A815UI48"/>
<organism evidence="2 3">
    <name type="scientific">Rotaria sordida</name>
    <dbReference type="NCBI Taxonomy" id="392033"/>
    <lineage>
        <taxon>Eukaryota</taxon>
        <taxon>Metazoa</taxon>
        <taxon>Spiralia</taxon>
        <taxon>Gnathifera</taxon>
        <taxon>Rotifera</taxon>
        <taxon>Eurotatoria</taxon>
        <taxon>Bdelloidea</taxon>
        <taxon>Philodinida</taxon>
        <taxon>Philodinidae</taxon>
        <taxon>Rotaria</taxon>
    </lineage>
</organism>
<reference evidence="2" key="1">
    <citation type="submission" date="2021-02" db="EMBL/GenBank/DDBJ databases">
        <authorList>
            <person name="Nowell W R."/>
        </authorList>
    </citation>
    <scope>NUCLEOTIDE SEQUENCE</scope>
</reference>
<comment type="caution">
    <text evidence="2">The sequence shown here is derived from an EMBL/GenBank/DDBJ whole genome shotgun (WGS) entry which is preliminary data.</text>
</comment>
<sequence>MTSIRLIHLIVASPNQCSIFRSFVLTCLWILFPIASCTSYQHQKWSILYDFICAGVKLLVNHWIYRWLLT</sequence>
<evidence type="ECO:0000313" key="3">
    <source>
        <dbReference type="Proteomes" id="UP000663864"/>
    </source>
</evidence>
<keyword evidence="1" id="KW-0812">Transmembrane</keyword>
<dbReference type="Proteomes" id="UP000663864">
    <property type="component" value="Unassembled WGS sequence"/>
</dbReference>
<accession>A0A815UI48</accession>
<evidence type="ECO:0000256" key="1">
    <source>
        <dbReference type="SAM" id="Phobius"/>
    </source>
</evidence>